<protein>
    <submittedName>
        <fullName evidence="1">NRPS-like enzyme</fullName>
    </submittedName>
</protein>
<dbReference type="Proteomes" id="UP001497680">
    <property type="component" value="Unassembled WGS sequence"/>
</dbReference>
<proteinExistence type="predicted"/>
<reference evidence="1 2" key="1">
    <citation type="journal article" date="2022" name="New Phytol.">
        <title>Ecological generalism drives hyperdiversity of secondary metabolite gene clusters in xylarialean endophytes.</title>
        <authorList>
            <person name="Franco M.E.E."/>
            <person name="Wisecaver J.H."/>
            <person name="Arnold A.E."/>
            <person name="Ju Y.M."/>
            <person name="Slot J.C."/>
            <person name="Ahrendt S."/>
            <person name="Moore L.P."/>
            <person name="Eastman K.E."/>
            <person name="Scott K."/>
            <person name="Konkel Z."/>
            <person name="Mondo S.J."/>
            <person name="Kuo A."/>
            <person name="Hayes R.D."/>
            <person name="Haridas S."/>
            <person name="Andreopoulos B."/>
            <person name="Riley R."/>
            <person name="LaButti K."/>
            <person name="Pangilinan J."/>
            <person name="Lipzen A."/>
            <person name="Amirebrahimi M."/>
            <person name="Yan J."/>
            <person name="Adam C."/>
            <person name="Keymanesh K."/>
            <person name="Ng V."/>
            <person name="Louie K."/>
            <person name="Northen T."/>
            <person name="Drula E."/>
            <person name="Henrissat B."/>
            <person name="Hsieh H.M."/>
            <person name="Youens-Clark K."/>
            <person name="Lutzoni F."/>
            <person name="Miadlikowska J."/>
            <person name="Eastwood D.C."/>
            <person name="Hamelin R.C."/>
            <person name="Grigoriev I.V."/>
            <person name="U'Ren J.M."/>
        </authorList>
    </citation>
    <scope>NUCLEOTIDE SEQUENCE [LARGE SCALE GENOMIC DNA]</scope>
    <source>
        <strain evidence="1 2">ER1909</strain>
    </source>
</reference>
<name>A0ACC0D946_9PEZI</name>
<dbReference type="EMBL" id="MU394296">
    <property type="protein sequence ID" value="KAI6089265.1"/>
    <property type="molecule type" value="Genomic_DNA"/>
</dbReference>
<evidence type="ECO:0000313" key="1">
    <source>
        <dbReference type="EMBL" id="KAI6089265.1"/>
    </source>
</evidence>
<sequence length="1060" mass="115573">MATEHARVAQWQNDLLPHVVDRLAREKPEAVYGLWPVAPASYEAGFRTINYAQLANVVNGLAWWIVKELGPCQGPDHEVLTYVGPNDVRFTALVLGAVKAGYVAFLTSPRNSPAAHRALFSSLKCRTLLTTDPMPPSALSVLEAVKPRKFAIPSIESLLDEVYPHFTFDKSFEQARWDPLFVIHTSGSTGIPKPLIWTHETSARHNNFCSREPPDSVSSLDRMFQGKRVLGTLPPFHGAGIIQYLLYAIPFGNIVNAPAAAAIVTAQGLVDALKQTPADVAILVPSVVAELSQNPELLEYCASHLELIIYIGGDLPQAIGDRIAAKVPLRCQWGASEVGIPQQLIPELGRLDWRYTRFHPSVGATFEEAADGTYELVIRRDGALVDTQPAFSIRGQQELKEYRTRDLFEPHPAVPDVWCWRARADDIIVFLNGEKTNPISMEQHIVARNSELTGALVVGSQRLQAALIIEPATAVLTTAEQAALIERVWPSVEEANRVAPAHARIEKMLIFVTAPDRPLTRAGKGTIQRPASLAQYAADINKIYADMDVVLEDNTTDTPVDPTNKDQILLLVRDIVDTVTGWQSIDDTSNFFDRGADSLQALQITRALRRSLHRPDIGLSTVYHNPTISQLASALVEKGEVKKDGDTMTPLLETYSGLIRQIPVPQSTVEDASAGNAFDVILTGSTGTLGTYLLRALLDRHRSAHVFVLNRGEDGGRAVQSNRFAAAGLGTDGLDDRVTFLKANLASPSLGLDEKTYETLRTRVGLIIHNAWPVNFNLALPSFKPQLAGLVNLFALSAAATLRTTRVVFISSVGAVSGRPADAGPAPEVVLDSFDSPHANGYGQSKFLSELLCNVAARHLSIPITIARVGQVAGAIYRPGLWNRSEWLPSLVISSLHLGCLPDNLGPQFSEIDWMPSDMLADVVVDLANSQEAGGKSGAEVFNLRNPRTVGWNALVPAIKNAAEKRTGKTLDVVSPSTWLSQLEESIAAVSKGDNDDLVAAVASNPAIKLVDFYRGWLWTDGAASQPMAVERSLAASPTLRDMPPVSVEWMRKWFDEWML</sequence>
<evidence type="ECO:0000313" key="2">
    <source>
        <dbReference type="Proteomes" id="UP001497680"/>
    </source>
</evidence>
<comment type="caution">
    <text evidence="1">The sequence shown here is derived from an EMBL/GenBank/DDBJ whole genome shotgun (WGS) entry which is preliminary data.</text>
</comment>
<organism evidence="1 2">
    <name type="scientific">Hypoxylon rubiginosum</name>
    <dbReference type="NCBI Taxonomy" id="110542"/>
    <lineage>
        <taxon>Eukaryota</taxon>
        <taxon>Fungi</taxon>
        <taxon>Dikarya</taxon>
        <taxon>Ascomycota</taxon>
        <taxon>Pezizomycotina</taxon>
        <taxon>Sordariomycetes</taxon>
        <taxon>Xylariomycetidae</taxon>
        <taxon>Xylariales</taxon>
        <taxon>Hypoxylaceae</taxon>
        <taxon>Hypoxylon</taxon>
    </lineage>
</organism>
<gene>
    <name evidence="1" type="ORF">F4821DRAFT_231497</name>
</gene>
<accession>A0ACC0D946</accession>
<keyword evidence="2" id="KW-1185">Reference proteome</keyword>